<dbReference type="InterPro" id="IPR001796">
    <property type="entry name" value="DHFR_dom"/>
</dbReference>
<dbReference type="Proteomes" id="UP000006867">
    <property type="component" value="Chromosome"/>
</dbReference>
<evidence type="ECO:0000259" key="9">
    <source>
        <dbReference type="PROSITE" id="PS51330"/>
    </source>
</evidence>
<keyword evidence="4 7" id="KW-0554">One-carbon metabolism</keyword>
<evidence type="ECO:0000256" key="6">
    <source>
        <dbReference type="ARBA" id="ARBA00023002"/>
    </source>
</evidence>
<evidence type="ECO:0000256" key="2">
    <source>
        <dbReference type="ARBA" id="ARBA00009539"/>
    </source>
</evidence>
<comment type="function">
    <text evidence="7">Key enzyme in folate metabolism. Catalyzes an essential reaction for de novo glycine and purine synthesis, and for DNA precursor synthesis.</text>
</comment>
<evidence type="ECO:0000313" key="10">
    <source>
        <dbReference type="EMBL" id="ADP32684.1"/>
    </source>
</evidence>
<reference evidence="10 11" key="1">
    <citation type="journal article" date="2011" name="Front. Microbiol.">
        <title>Genomic signatures of strain selection and enhancement in Bacillus atrophaeus var. globigii, a historical biowarfare simulant.</title>
        <authorList>
            <person name="Gibbons H.S."/>
            <person name="Broomall S.M."/>
            <person name="McNew L.A."/>
            <person name="Daligault H."/>
            <person name="Chapman C."/>
            <person name="Bruce D."/>
            <person name="Karavis M."/>
            <person name="Krepps M."/>
            <person name="McGregor P.A."/>
            <person name="Hong C."/>
            <person name="Park K.H."/>
            <person name="Akmal A."/>
            <person name="Feldman A."/>
            <person name="Lin J.S."/>
            <person name="Chang W.E."/>
            <person name="Higgs B.W."/>
            <person name="Demirev P."/>
            <person name="Lindquist J."/>
            <person name="Liem A."/>
            <person name="Fochler E."/>
            <person name="Read T.D."/>
            <person name="Tapia R."/>
            <person name="Johnson S."/>
            <person name="Bishop-Lilly K.A."/>
            <person name="Detter C."/>
            <person name="Han C."/>
            <person name="Sozhamannan S."/>
            <person name="Rosenzweig C.N."/>
            <person name="Skowronski E.W."/>
        </authorList>
    </citation>
    <scope>NUCLEOTIDE SEQUENCE [LARGE SCALE GENOMIC DNA]</scope>
    <source>
        <strain evidence="10 11">1942</strain>
    </source>
</reference>
<organism evidence="10 11">
    <name type="scientific">Bacillus atrophaeus (strain 1942)</name>
    <dbReference type="NCBI Taxonomy" id="720555"/>
    <lineage>
        <taxon>Bacteria</taxon>
        <taxon>Bacillati</taxon>
        <taxon>Bacillota</taxon>
        <taxon>Bacilli</taxon>
        <taxon>Bacillales</taxon>
        <taxon>Bacillaceae</taxon>
        <taxon>Bacillus</taxon>
    </lineage>
</organism>
<evidence type="ECO:0000256" key="7">
    <source>
        <dbReference type="PIRNR" id="PIRNR000194"/>
    </source>
</evidence>
<dbReference type="PRINTS" id="PR00070">
    <property type="entry name" value="DHFR"/>
</dbReference>
<sequence length="168" mass="19293">MISFIFAMDENRLIGKNNDLPWRLPNDLAYFKKVTTGHTIVMGRKTFESIGRPLPNRKNIVVTSADKAEFPGCTVVRTIEDVLTTASDAEECFVIGGAQLYQALFPYADRLYMTKIHHTFDGDRYFPEFNEDEWKLISEEQGTKDEKNPYNYEFLVYEKKNSSEAGGL</sequence>
<evidence type="ECO:0000256" key="8">
    <source>
        <dbReference type="RuleBase" id="RU004474"/>
    </source>
</evidence>
<dbReference type="PANTHER" id="PTHR48069:SF3">
    <property type="entry name" value="DIHYDROFOLATE REDUCTASE"/>
    <property type="match status" value="1"/>
</dbReference>
<dbReference type="SUPFAM" id="SSF53597">
    <property type="entry name" value="Dihydrofolate reductase-like"/>
    <property type="match status" value="1"/>
</dbReference>
<dbReference type="EC" id="1.5.1.3" evidence="3 7"/>
<dbReference type="PROSITE" id="PS51330">
    <property type="entry name" value="DHFR_2"/>
    <property type="match status" value="1"/>
</dbReference>
<protein>
    <recommendedName>
        <fullName evidence="3 7">Dihydrofolate reductase</fullName>
        <ecNumber evidence="3 7">1.5.1.3</ecNumber>
    </recommendedName>
</protein>
<comment type="pathway">
    <text evidence="1 7">Cofactor biosynthesis; tetrahydrofolate biosynthesis; 5,6,7,8-tetrahydrofolate from 7,8-dihydrofolate: step 1/1.</text>
</comment>
<evidence type="ECO:0000256" key="3">
    <source>
        <dbReference type="ARBA" id="ARBA00012856"/>
    </source>
</evidence>
<keyword evidence="5 7" id="KW-0521">NADP</keyword>
<dbReference type="RefSeq" id="WP_003325705.1">
    <property type="nucleotide sequence ID" value="NC_014639.1"/>
</dbReference>
<proteinExistence type="inferred from homology"/>
<evidence type="ECO:0000256" key="5">
    <source>
        <dbReference type="ARBA" id="ARBA00022857"/>
    </source>
</evidence>
<dbReference type="PANTHER" id="PTHR48069">
    <property type="entry name" value="DIHYDROFOLATE REDUCTASE"/>
    <property type="match status" value="1"/>
</dbReference>
<dbReference type="CDD" id="cd00209">
    <property type="entry name" value="DHFR"/>
    <property type="match status" value="1"/>
</dbReference>
<evidence type="ECO:0000256" key="4">
    <source>
        <dbReference type="ARBA" id="ARBA00022563"/>
    </source>
</evidence>
<dbReference type="InterPro" id="IPR012259">
    <property type="entry name" value="DHFR"/>
</dbReference>
<dbReference type="Pfam" id="PF00186">
    <property type="entry name" value="DHFR_1"/>
    <property type="match status" value="1"/>
</dbReference>
<dbReference type="EMBL" id="CP002207">
    <property type="protein sequence ID" value="ADP32684.1"/>
    <property type="molecule type" value="Genomic_DNA"/>
</dbReference>
<dbReference type="Gene3D" id="3.40.430.10">
    <property type="entry name" value="Dihydrofolate Reductase, subunit A"/>
    <property type="match status" value="1"/>
</dbReference>
<keyword evidence="11" id="KW-1185">Reference proteome</keyword>
<dbReference type="InterPro" id="IPR017925">
    <property type="entry name" value="DHFR_CS"/>
</dbReference>
<accession>A0ABN3ZBY4</accession>
<feature type="domain" description="DHFR" evidence="9">
    <location>
        <begin position="1"/>
        <end position="159"/>
    </location>
</feature>
<dbReference type="PIRSF" id="PIRSF000194">
    <property type="entry name" value="DHFR"/>
    <property type="match status" value="1"/>
</dbReference>
<evidence type="ECO:0000256" key="1">
    <source>
        <dbReference type="ARBA" id="ARBA00004903"/>
    </source>
</evidence>
<gene>
    <name evidence="10" type="ordered locus">BATR1942_08755</name>
</gene>
<comment type="catalytic activity">
    <reaction evidence="7">
        <text>(6S)-5,6,7,8-tetrahydrofolate + NADP(+) = 7,8-dihydrofolate + NADPH + H(+)</text>
        <dbReference type="Rhea" id="RHEA:15009"/>
        <dbReference type="ChEBI" id="CHEBI:15378"/>
        <dbReference type="ChEBI" id="CHEBI:57451"/>
        <dbReference type="ChEBI" id="CHEBI:57453"/>
        <dbReference type="ChEBI" id="CHEBI:57783"/>
        <dbReference type="ChEBI" id="CHEBI:58349"/>
        <dbReference type="EC" id="1.5.1.3"/>
    </reaction>
</comment>
<dbReference type="PROSITE" id="PS00075">
    <property type="entry name" value="DHFR_1"/>
    <property type="match status" value="1"/>
</dbReference>
<keyword evidence="6 7" id="KW-0560">Oxidoreductase</keyword>
<evidence type="ECO:0000313" key="11">
    <source>
        <dbReference type="Proteomes" id="UP000006867"/>
    </source>
</evidence>
<comment type="similarity">
    <text evidence="2 7 8">Belongs to the dihydrofolate reductase family.</text>
</comment>
<name>A0ABN3ZBY4_BACA1</name>
<dbReference type="InterPro" id="IPR024072">
    <property type="entry name" value="DHFR-like_dom_sf"/>
</dbReference>